<feature type="domain" description="Sulfatase N-terminal" evidence="5">
    <location>
        <begin position="73"/>
        <end position="395"/>
    </location>
</feature>
<evidence type="ECO:0000256" key="4">
    <source>
        <dbReference type="ARBA" id="ARBA00022837"/>
    </source>
</evidence>
<keyword evidence="2" id="KW-0479">Metal-binding</keyword>
<dbReference type="RefSeq" id="WP_084088451.1">
    <property type="nucleotide sequence ID" value="NZ_FQUS01000031.1"/>
</dbReference>
<proteinExistence type="inferred from homology"/>
<dbReference type="Gene3D" id="3.40.720.10">
    <property type="entry name" value="Alkaline Phosphatase, subunit A"/>
    <property type="match status" value="1"/>
</dbReference>
<evidence type="ECO:0000256" key="3">
    <source>
        <dbReference type="ARBA" id="ARBA00022801"/>
    </source>
</evidence>
<name>A0A1M5KD57_9BACT</name>
<dbReference type="GO" id="GO:0046872">
    <property type="term" value="F:metal ion binding"/>
    <property type="evidence" value="ECO:0007669"/>
    <property type="project" value="UniProtKB-KW"/>
</dbReference>
<dbReference type="OrthoDB" id="9764377at2"/>
<evidence type="ECO:0000256" key="1">
    <source>
        <dbReference type="ARBA" id="ARBA00008779"/>
    </source>
</evidence>
<evidence type="ECO:0000256" key="2">
    <source>
        <dbReference type="ARBA" id="ARBA00022723"/>
    </source>
</evidence>
<gene>
    <name evidence="6" type="ORF">SAMN05443144_1319</name>
</gene>
<dbReference type="AlphaFoldDB" id="A0A1M5KD57"/>
<evidence type="ECO:0000313" key="6">
    <source>
        <dbReference type="EMBL" id="SHG50756.1"/>
    </source>
</evidence>
<protein>
    <submittedName>
        <fullName evidence="6">Arylsulfatase A</fullName>
    </submittedName>
</protein>
<dbReference type="InterPro" id="IPR024607">
    <property type="entry name" value="Sulfatase_CS"/>
</dbReference>
<keyword evidence="7" id="KW-1185">Reference proteome</keyword>
<dbReference type="GO" id="GO:0004065">
    <property type="term" value="F:arylsulfatase activity"/>
    <property type="evidence" value="ECO:0007669"/>
    <property type="project" value="TreeGrafter"/>
</dbReference>
<keyword evidence="3" id="KW-0378">Hydrolase</keyword>
<evidence type="ECO:0000259" key="5">
    <source>
        <dbReference type="Pfam" id="PF00884"/>
    </source>
</evidence>
<dbReference type="SUPFAM" id="SSF53649">
    <property type="entry name" value="Alkaline phosphatase-like"/>
    <property type="match status" value="1"/>
</dbReference>
<dbReference type="InterPro" id="IPR050738">
    <property type="entry name" value="Sulfatase"/>
</dbReference>
<comment type="similarity">
    <text evidence="1">Belongs to the sulfatase family.</text>
</comment>
<dbReference type="PROSITE" id="PS00149">
    <property type="entry name" value="SULFATASE_2"/>
    <property type="match status" value="1"/>
</dbReference>
<organism evidence="6 7">
    <name type="scientific">Fodinibius roseus</name>
    <dbReference type="NCBI Taxonomy" id="1194090"/>
    <lineage>
        <taxon>Bacteria</taxon>
        <taxon>Pseudomonadati</taxon>
        <taxon>Balneolota</taxon>
        <taxon>Balneolia</taxon>
        <taxon>Balneolales</taxon>
        <taxon>Balneolaceae</taxon>
        <taxon>Fodinibius</taxon>
    </lineage>
</organism>
<dbReference type="Gene3D" id="3.30.1120.10">
    <property type="match status" value="1"/>
</dbReference>
<dbReference type="PANTHER" id="PTHR42693:SF33">
    <property type="entry name" value="ARYLSULFATASE"/>
    <property type="match status" value="1"/>
</dbReference>
<sequence length="492" mass="55824">MKDRQSSPLLRRIIMTGTDFLLSFRKQLAGRDSAIPAAARSIPVLLLSLVMLTIPVSAEETHLLTGNEEDNPPNIVVIMADDLGWNDIGYHNGEIRTPNLDRLAEGGVRLNQFYAYSTCSPTRVALQTGQNPARLNVFGPLGSTTDVQPEDMLLPFGLQQAGYSTHISGKWHIGDLPEHRPLRHGYTSSYGYLRGQIDPYTHRYKFGDYVTWHRNDHFVEEEGHVTRLITDEAIRVIETAGEVREEPFFLYVAHHAPHYPHNSPPKWIEPYQESFEDVWRRHTAAAITQMDHEIGRIITALEQTGQRENTLVTFMSDNGGQQSWSSPDEQYNGRYAAHSTLGDNRPLRGWKTDLYEGGIRVPALMNWPGVIPAGGEVDGPTHVLDVAPTLLRVADPDEPLPRGLEGRNLWPVLTGGESETELNDRRFYWRQSDLRALREGDWKVIARGEALEDPELFNLADDPHENSEIGEEYPDKRKELLDKMRQWEGEEE</sequence>
<reference evidence="6 7" key="1">
    <citation type="submission" date="2016-11" db="EMBL/GenBank/DDBJ databases">
        <authorList>
            <person name="Jaros S."/>
            <person name="Januszkiewicz K."/>
            <person name="Wedrychowicz H."/>
        </authorList>
    </citation>
    <scope>NUCLEOTIDE SEQUENCE [LARGE SCALE GENOMIC DNA]</scope>
    <source>
        <strain evidence="6 7">DSM 21986</strain>
    </source>
</reference>
<accession>A0A1M5KD57</accession>
<dbReference type="PANTHER" id="PTHR42693">
    <property type="entry name" value="ARYLSULFATASE FAMILY MEMBER"/>
    <property type="match status" value="1"/>
</dbReference>
<keyword evidence="4" id="KW-0106">Calcium</keyword>
<dbReference type="Proteomes" id="UP000184041">
    <property type="component" value="Unassembled WGS sequence"/>
</dbReference>
<dbReference type="InterPro" id="IPR017850">
    <property type="entry name" value="Alkaline_phosphatase_core_sf"/>
</dbReference>
<dbReference type="InterPro" id="IPR000917">
    <property type="entry name" value="Sulfatase_N"/>
</dbReference>
<evidence type="ECO:0000313" key="7">
    <source>
        <dbReference type="Proteomes" id="UP000184041"/>
    </source>
</evidence>
<dbReference type="EMBL" id="FQUS01000031">
    <property type="protein sequence ID" value="SHG50756.1"/>
    <property type="molecule type" value="Genomic_DNA"/>
</dbReference>
<dbReference type="Pfam" id="PF00884">
    <property type="entry name" value="Sulfatase"/>
    <property type="match status" value="1"/>
</dbReference>